<comment type="caution">
    <text evidence="3">The sequence shown here is derived from an EMBL/GenBank/DDBJ whole genome shotgun (WGS) entry which is preliminary data.</text>
</comment>
<dbReference type="Pfam" id="PF03401">
    <property type="entry name" value="TctC"/>
    <property type="match status" value="1"/>
</dbReference>
<comment type="similarity">
    <text evidence="1">Belongs to the UPF0065 (bug) family.</text>
</comment>
<dbReference type="InterPro" id="IPR005064">
    <property type="entry name" value="BUG"/>
</dbReference>
<name>A0A367PJJ4_CUPNE</name>
<dbReference type="InterPro" id="IPR042100">
    <property type="entry name" value="Bug_dom1"/>
</dbReference>
<proteinExistence type="inferred from homology"/>
<dbReference type="Gene3D" id="3.40.190.150">
    <property type="entry name" value="Bordetella uptake gene, domain 1"/>
    <property type="match status" value="1"/>
</dbReference>
<feature type="chain" id="PRO_5016917135" evidence="2">
    <location>
        <begin position="21"/>
        <end position="323"/>
    </location>
</feature>
<feature type="signal peptide" evidence="2">
    <location>
        <begin position="1"/>
        <end position="20"/>
    </location>
</feature>
<evidence type="ECO:0000256" key="2">
    <source>
        <dbReference type="SAM" id="SignalP"/>
    </source>
</evidence>
<dbReference type="CDD" id="cd07012">
    <property type="entry name" value="PBP2_Bug_TTT"/>
    <property type="match status" value="1"/>
</dbReference>
<organism evidence="3 4">
    <name type="scientific">Cupriavidus necator</name>
    <name type="common">Alcaligenes eutrophus</name>
    <name type="synonym">Ralstonia eutropha</name>
    <dbReference type="NCBI Taxonomy" id="106590"/>
    <lineage>
        <taxon>Bacteria</taxon>
        <taxon>Pseudomonadati</taxon>
        <taxon>Pseudomonadota</taxon>
        <taxon>Betaproteobacteria</taxon>
        <taxon>Burkholderiales</taxon>
        <taxon>Burkholderiaceae</taxon>
        <taxon>Cupriavidus</taxon>
    </lineage>
</organism>
<dbReference type="Proteomes" id="UP000253501">
    <property type="component" value="Unassembled WGS sequence"/>
</dbReference>
<dbReference type="PANTHER" id="PTHR42928:SF5">
    <property type="entry name" value="BLR1237 PROTEIN"/>
    <property type="match status" value="1"/>
</dbReference>
<dbReference type="RefSeq" id="WP_114132669.1">
    <property type="nucleotide sequence ID" value="NZ_CP068434.1"/>
</dbReference>
<accession>A0A367PJJ4</accession>
<sequence>MQWKALLSAAALVCSGAAWADNYPSRPITFVVPSAPGGAMDAIARTLAEVMSKRMGQPIIVDNKPGASGMLGTQYVARAAPDGYTVLVTTSAPLLNAPFMFAKVPYDVKRDLSFVSQICTGQLVLAVNPKKVPVKTIHEFVAWARQHDGALAYGSYGVGSASHLMGAYFSTSNKLDMTHAPYKGESLMVQDMIGGQVDWGIGTVGVMAPHLRNGRLLALAVMGDRRPAELPNVPTMAELGFPQPEYKPVGWAAMLAPANVPPAVLNRLEEEVRAAVQTTAMKARFQVYGMHALGTSSAEFRRDFDATAPVTERLIRLSGARSD</sequence>
<dbReference type="SUPFAM" id="SSF53850">
    <property type="entry name" value="Periplasmic binding protein-like II"/>
    <property type="match status" value="1"/>
</dbReference>
<reference evidence="3 4" key="1">
    <citation type="submission" date="2018-04" db="EMBL/GenBank/DDBJ databases">
        <title>Cupriavidus necator CR12 genome sequencing and assembly.</title>
        <authorList>
            <person name="Ben Fekih I."/>
            <person name="Mazhar H.S."/>
            <person name="Bello S.K."/>
            <person name="Rensing C."/>
        </authorList>
    </citation>
    <scope>NUCLEOTIDE SEQUENCE [LARGE SCALE GENOMIC DNA]</scope>
    <source>
        <strain evidence="3 4">CR12</strain>
    </source>
</reference>
<dbReference type="EMBL" id="QDHA01000037">
    <property type="protein sequence ID" value="RCJ07417.1"/>
    <property type="molecule type" value="Genomic_DNA"/>
</dbReference>
<dbReference type="Gene3D" id="3.40.190.10">
    <property type="entry name" value="Periplasmic binding protein-like II"/>
    <property type="match status" value="1"/>
</dbReference>
<evidence type="ECO:0000256" key="1">
    <source>
        <dbReference type="ARBA" id="ARBA00006987"/>
    </source>
</evidence>
<dbReference type="AlphaFoldDB" id="A0A367PJJ4"/>
<gene>
    <name evidence="3" type="ORF">DDK22_15650</name>
</gene>
<dbReference type="PANTHER" id="PTHR42928">
    <property type="entry name" value="TRICARBOXYLATE-BINDING PROTEIN"/>
    <property type="match status" value="1"/>
</dbReference>
<evidence type="ECO:0000313" key="4">
    <source>
        <dbReference type="Proteomes" id="UP000253501"/>
    </source>
</evidence>
<evidence type="ECO:0000313" key="3">
    <source>
        <dbReference type="EMBL" id="RCJ07417.1"/>
    </source>
</evidence>
<dbReference type="PIRSF" id="PIRSF017082">
    <property type="entry name" value="YflP"/>
    <property type="match status" value="1"/>
</dbReference>
<keyword evidence="2" id="KW-0732">Signal</keyword>
<protein>
    <submittedName>
        <fullName evidence="3">Tripartite tricarboxylate transporter substrate binding protein</fullName>
    </submittedName>
</protein>